<evidence type="ECO:0000256" key="1">
    <source>
        <dbReference type="SAM" id="MobiDB-lite"/>
    </source>
</evidence>
<gene>
    <name evidence="2" type="ORF">EDC65_1781</name>
</gene>
<evidence type="ECO:0000313" key="3">
    <source>
        <dbReference type="Proteomes" id="UP000278222"/>
    </source>
</evidence>
<dbReference type="Pfam" id="PF06676">
    <property type="entry name" value="DUF1178"/>
    <property type="match status" value="1"/>
</dbReference>
<sequence>MILFNLRCTAGHTFEAWFRNGDTYDRQANAKAVACPVCGTNAVEKALMAPRISKGTKPRQEMVKAVDAAPPAPPAEPTPEMAKAAEMLRVLREARRLVEQNCDYVGKDFAEEARKIHYGETDRHNIYGESTEDEARALAEEGIEFGRIPWVPVADQ</sequence>
<name>A0A3N1MBA8_9PROT</name>
<dbReference type="OrthoDB" id="9799894at2"/>
<dbReference type="EMBL" id="RJKX01000013">
    <property type="protein sequence ID" value="ROP99986.1"/>
    <property type="molecule type" value="Genomic_DNA"/>
</dbReference>
<protein>
    <recommendedName>
        <fullName evidence="4">DUF1178 family protein</fullName>
    </recommendedName>
</protein>
<evidence type="ECO:0000313" key="2">
    <source>
        <dbReference type="EMBL" id="ROP99986.1"/>
    </source>
</evidence>
<organism evidence="2 3">
    <name type="scientific">Stella humosa</name>
    <dbReference type="NCBI Taxonomy" id="94"/>
    <lineage>
        <taxon>Bacteria</taxon>
        <taxon>Pseudomonadati</taxon>
        <taxon>Pseudomonadota</taxon>
        <taxon>Alphaproteobacteria</taxon>
        <taxon>Rhodospirillales</taxon>
        <taxon>Stellaceae</taxon>
        <taxon>Stella</taxon>
    </lineage>
</organism>
<accession>A0A3N1MBA8</accession>
<keyword evidence="3" id="KW-1185">Reference proteome</keyword>
<proteinExistence type="predicted"/>
<dbReference type="RefSeq" id="WP_123689313.1">
    <property type="nucleotide sequence ID" value="NZ_AP019700.1"/>
</dbReference>
<dbReference type="InterPro" id="IPR009562">
    <property type="entry name" value="DUF1178"/>
</dbReference>
<comment type="caution">
    <text evidence="2">The sequence shown here is derived from an EMBL/GenBank/DDBJ whole genome shotgun (WGS) entry which is preliminary data.</text>
</comment>
<evidence type="ECO:0008006" key="4">
    <source>
        <dbReference type="Google" id="ProtNLM"/>
    </source>
</evidence>
<dbReference type="Proteomes" id="UP000278222">
    <property type="component" value="Unassembled WGS sequence"/>
</dbReference>
<feature type="region of interest" description="Disordered" evidence="1">
    <location>
        <begin position="56"/>
        <end position="79"/>
    </location>
</feature>
<reference evidence="2 3" key="1">
    <citation type="submission" date="2018-11" db="EMBL/GenBank/DDBJ databases">
        <title>Genomic Encyclopedia of Type Strains, Phase IV (KMG-IV): sequencing the most valuable type-strain genomes for metagenomic binning, comparative biology and taxonomic classification.</title>
        <authorList>
            <person name="Goeker M."/>
        </authorList>
    </citation>
    <scope>NUCLEOTIDE SEQUENCE [LARGE SCALE GENOMIC DNA]</scope>
    <source>
        <strain evidence="2 3">DSM 5900</strain>
    </source>
</reference>
<dbReference type="PIRSF" id="PIRSF032131">
    <property type="entry name" value="UCP032131"/>
    <property type="match status" value="1"/>
</dbReference>
<dbReference type="AlphaFoldDB" id="A0A3N1MBA8"/>